<organism evidence="2 3">
    <name type="scientific">Flavobacterium frigoris</name>
    <dbReference type="NCBI Taxonomy" id="229204"/>
    <lineage>
        <taxon>Bacteria</taxon>
        <taxon>Pseudomonadati</taxon>
        <taxon>Bacteroidota</taxon>
        <taxon>Flavobacteriia</taxon>
        <taxon>Flavobacteriales</taxon>
        <taxon>Flavobacteriaceae</taxon>
        <taxon>Flavobacterium</taxon>
    </lineage>
</organism>
<evidence type="ECO:0000313" key="2">
    <source>
        <dbReference type="EMBL" id="SEQ99177.1"/>
    </source>
</evidence>
<proteinExistence type="predicted"/>
<dbReference type="InterPro" id="IPR011256">
    <property type="entry name" value="Reg_factor_effector_dom_sf"/>
</dbReference>
<dbReference type="InterPro" id="IPR029442">
    <property type="entry name" value="GyrI-like"/>
</dbReference>
<dbReference type="Pfam" id="PF06445">
    <property type="entry name" value="GyrI-like"/>
    <property type="match status" value="1"/>
</dbReference>
<dbReference type="EMBL" id="FOFZ01000006">
    <property type="protein sequence ID" value="SEQ99177.1"/>
    <property type="molecule type" value="Genomic_DNA"/>
</dbReference>
<evidence type="ECO:0000259" key="1">
    <source>
        <dbReference type="Pfam" id="PF06445"/>
    </source>
</evidence>
<feature type="domain" description="GyrI-like small molecule binding" evidence="1">
    <location>
        <begin position="1"/>
        <end position="71"/>
    </location>
</feature>
<evidence type="ECO:0000313" key="3">
    <source>
        <dbReference type="Proteomes" id="UP000183658"/>
    </source>
</evidence>
<gene>
    <name evidence="2" type="ORF">SAMN05444355_1067</name>
</gene>
<protein>
    <submittedName>
        <fullName evidence="2">AraC family transcriptional regulator</fullName>
    </submittedName>
</protein>
<accession>A0A1H9KJT3</accession>
<sequence length="75" mass="8863">MESFTINSRLYTVFNYKGDASGVPVAFEYIFASWLPSSEYIIDYRPHFEIYGAKYKNDDPDSEEEIWIPIKLKKK</sequence>
<keyword evidence="3" id="KW-1185">Reference proteome</keyword>
<name>A0A1H9KJT3_FLAFI</name>
<dbReference type="SUPFAM" id="SSF55136">
    <property type="entry name" value="Probable bacterial effector-binding domain"/>
    <property type="match status" value="1"/>
</dbReference>
<dbReference type="Gene3D" id="3.20.80.10">
    <property type="entry name" value="Regulatory factor, effector binding domain"/>
    <property type="match status" value="1"/>
</dbReference>
<dbReference type="Proteomes" id="UP000183658">
    <property type="component" value="Unassembled WGS sequence"/>
</dbReference>
<reference evidence="3" key="1">
    <citation type="submission" date="2016-10" db="EMBL/GenBank/DDBJ databases">
        <authorList>
            <person name="Varghese N."/>
            <person name="Submissions S."/>
        </authorList>
    </citation>
    <scope>NUCLEOTIDE SEQUENCE [LARGE SCALE GENOMIC DNA]</scope>
    <source>
        <strain evidence="3">DSM 15719</strain>
    </source>
</reference>
<dbReference type="AlphaFoldDB" id="A0A1H9KJT3"/>